<sequence>MKIKSADFVISNSDVSKCPKEPLPEYAFIGRSNVGKSSLINMLMERKNLAKTSGRPGKTQLINHFKVNNNWFLVDLPGYGYARVSKKDKKTFQKYITNYFEQREQLVCSFVLVDIRHEPQKIDMEFMEWMGENGIPFCIVFTKADKLKPKAIEKNVGAYLQKLLEDAWEETPRHFVTSSNNSFGREELLSFIDIINTDFKKENQGDFT</sequence>
<dbReference type="KEGG" id="cagg:HYG79_03270"/>
<comment type="cofactor">
    <cofactor evidence="1">
        <name>Mg(2+)</name>
        <dbReference type="ChEBI" id="CHEBI:18420"/>
    </cofactor>
</comment>
<comment type="similarity">
    <text evidence="2 10">Belongs to the TRAFAC class TrmE-Era-EngA-EngB-Septin-like GTPase superfamily. EngB GTPase family.</text>
</comment>
<keyword evidence="9 10" id="KW-0131">Cell cycle</keyword>
<evidence type="ECO:0000256" key="9">
    <source>
        <dbReference type="ARBA" id="ARBA00023306"/>
    </source>
</evidence>
<dbReference type="InterPro" id="IPR027417">
    <property type="entry name" value="P-loop_NTPase"/>
</dbReference>
<dbReference type="SUPFAM" id="SSF52540">
    <property type="entry name" value="P-loop containing nucleoside triphosphate hydrolases"/>
    <property type="match status" value="1"/>
</dbReference>
<keyword evidence="7 10" id="KW-0342">GTP-binding</keyword>
<feature type="domain" description="EngB-type G" evidence="11">
    <location>
        <begin position="22"/>
        <end position="198"/>
    </location>
</feature>
<dbReference type="RefSeq" id="WP_179240738.1">
    <property type="nucleotide sequence ID" value="NZ_CP058595.1"/>
</dbReference>
<evidence type="ECO:0000256" key="1">
    <source>
        <dbReference type="ARBA" id="ARBA00001946"/>
    </source>
</evidence>
<dbReference type="NCBIfam" id="TIGR03598">
    <property type="entry name" value="GTPase_YsxC"/>
    <property type="match status" value="1"/>
</dbReference>
<evidence type="ECO:0000256" key="8">
    <source>
        <dbReference type="ARBA" id="ARBA00023210"/>
    </source>
</evidence>
<dbReference type="PANTHER" id="PTHR11649">
    <property type="entry name" value="MSS1/TRME-RELATED GTP-BINDING PROTEIN"/>
    <property type="match status" value="1"/>
</dbReference>
<dbReference type="PANTHER" id="PTHR11649:SF13">
    <property type="entry name" value="ENGB-TYPE G DOMAIN-CONTAINING PROTEIN"/>
    <property type="match status" value="1"/>
</dbReference>
<keyword evidence="6" id="KW-0460">Magnesium</keyword>
<dbReference type="CDD" id="cd01876">
    <property type="entry name" value="YihA_EngB"/>
    <property type="match status" value="1"/>
</dbReference>
<dbReference type="Proteomes" id="UP000509302">
    <property type="component" value="Chromosome"/>
</dbReference>
<keyword evidence="5 10" id="KW-0547">Nucleotide-binding</keyword>
<evidence type="ECO:0000256" key="7">
    <source>
        <dbReference type="ARBA" id="ARBA00023134"/>
    </source>
</evidence>
<keyword evidence="3 10" id="KW-0132">Cell division</keyword>
<evidence type="ECO:0000256" key="5">
    <source>
        <dbReference type="ARBA" id="ARBA00022741"/>
    </source>
</evidence>
<comment type="function">
    <text evidence="10">Necessary for normal cell division and for the maintenance of normal septation.</text>
</comment>
<dbReference type="GO" id="GO:0000917">
    <property type="term" value="P:division septum assembly"/>
    <property type="evidence" value="ECO:0007669"/>
    <property type="project" value="UniProtKB-KW"/>
</dbReference>
<evidence type="ECO:0000313" key="13">
    <source>
        <dbReference type="Proteomes" id="UP000509302"/>
    </source>
</evidence>
<dbReference type="Gene3D" id="3.40.50.300">
    <property type="entry name" value="P-loop containing nucleotide triphosphate hydrolases"/>
    <property type="match status" value="1"/>
</dbReference>
<dbReference type="EMBL" id="CP058595">
    <property type="protein sequence ID" value="QLG44404.1"/>
    <property type="molecule type" value="Genomic_DNA"/>
</dbReference>
<accession>A0A7H9AM03</accession>
<dbReference type="GO" id="GO:0046872">
    <property type="term" value="F:metal ion binding"/>
    <property type="evidence" value="ECO:0007669"/>
    <property type="project" value="UniProtKB-KW"/>
</dbReference>
<gene>
    <name evidence="10" type="primary">engB</name>
    <name evidence="12" type="ORF">HYG79_03270</name>
</gene>
<dbReference type="GO" id="GO:0005525">
    <property type="term" value="F:GTP binding"/>
    <property type="evidence" value="ECO:0007669"/>
    <property type="project" value="UniProtKB-UniRule"/>
</dbReference>
<evidence type="ECO:0000256" key="3">
    <source>
        <dbReference type="ARBA" id="ARBA00022618"/>
    </source>
</evidence>
<dbReference type="Pfam" id="PF01926">
    <property type="entry name" value="MMR_HSR1"/>
    <property type="match status" value="1"/>
</dbReference>
<name>A0A7H9AM03_9FLAO</name>
<organism evidence="12 13">
    <name type="scientific">Costertonia aggregata</name>
    <dbReference type="NCBI Taxonomy" id="343403"/>
    <lineage>
        <taxon>Bacteria</taxon>
        <taxon>Pseudomonadati</taxon>
        <taxon>Bacteroidota</taxon>
        <taxon>Flavobacteriia</taxon>
        <taxon>Flavobacteriales</taxon>
        <taxon>Flavobacteriaceae</taxon>
        <taxon>Costertonia</taxon>
    </lineage>
</organism>
<evidence type="ECO:0000256" key="6">
    <source>
        <dbReference type="ARBA" id="ARBA00022842"/>
    </source>
</evidence>
<evidence type="ECO:0000256" key="10">
    <source>
        <dbReference type="HAMAP-Rule" id="MF_00321"/>
    </source>
</evidence>
<evidence type="ECO:0000256" key="4">
    <source>
        <dbReference type="ARBA" id="ARBA00022723"/>
    </source>
</evidence>
<dbReference type="InterPro" id="IPR019987">
    <property type="entry name" value="GTP-bd_ribosome_bio_YsxC"/>
</dbReference>
<dbReference type="AlphaFoldDB" id="A0A7H9AM03"/>
<evidence type="ECO:0000259" key="11">
    <source>
        <dbReference type="PROSITE" id="PS51706"/>
    </source>
</evidence>
<proteinExistence type="inferred from homology"/>
<dbReference type="InterPro" id="IPR030393">
    <property type="entry name" value="G_ENGB_dom"/>
</dbReference>
<dbReference type="HAMAP" id="MF_00321">
    <property type="entry name" value="GTPase_EngB"/>
    <property type="match status" value="1"/>
</dbReference>
<evidence type="ECO:0000256" key="2">
    <source>
        <dbReference type="ARBA" id="ARBA00009638"/>
    </source>
</evidence>
<dbReference type="PROSITE" id="PS51706">
    <property type="entry name" value="G_ENGB"/>
    <property type="match status" value="1"/>
</dbReference>
<protein>
    <recommendedName>
        <fullName evidence="10">Probable GTP-binding protein EngB</fullName>
    </recommendedName>
</protein>
<keyword evidence="4" id="KW-0479">Metal-binding</keyword>
<keyword evidence="8 10" id="KW-0717">Septation</keyword>
<dbReference type="InterPro" id="IPR006073">
    <property type="entry name" value="GTP-bd"/>
</dbReference>
<evidence type="ECO:0000313" key="12">
    <source>
        <dbReference type="EMBL" id="QLG44404.1"/>
    </source>
</evidence>
<reference evidence="12 13" key="1">
    <citation type="journal article" date="2006" name="Int. J. Syst. Evol. Microbiol.">
        <title>Costertonia aggregata gen. nov., sp. nov., a mesophilic marine bacterium of the family Flavobacteriaceae, isolated from a mature biofilm.</title>
        <authorList>
            <person name="Kwon K.K."/>
            <person name="Lee Y.K."/>
            <person name="Lee H.K."/>
        </authorList>
    </citation>
    <scope>NUCLEOTIDE SEQUENCE [LARGE SCALE GENOMIC DNA]</scope>
    <source>
        <strain evidence="12 13">KCCM 42265</strain>
    </source>
</reference>
<dbReference type="FunFam" id="3.40.50.300:FF:000098">
    <property type="entry name" value="Probable GTP-binding protein EngB"/>
    <property type="match status" value="1"/>
</dbReference>
<keyword evidence="13" id="KW-1185">Reference proteome</keyword>